<dbReference type="AlphaFoldDB" id="A0A940SWD3"/>
<dbReference type="InterPro" id="IPR010359">
    <property type="entry name" value="IrrE_HExxH"/>
</dbReference>
<proteinExistence type="predicted"/>
<reference evidence="2" key="1">
    <citation type="submission" date="2020-12" db="EMBL/GenBank/DDBJ databases">
        <title>Vagococcus allomyrinae sp. nov. and Enterococcus lavae sp. nov., isolated from the larvae of Allomyrina dichotoma.</title>
        <authorList>
            <person name="Lee S.D."/>
        </authorList>
    </citation>
    <scope>NUCLEOTIDE SEQUENCE</scope>
    <source>
        <strain evidence="2">BWB3-3</strain>
    </source>
</reference>
<comment type="caution">
    <text evidence="2">The sequence shown here is derived from an EMBL/GenBank/DDBJ whole genome shotgun (WGS) entry which is preliminary data.</text>
</comment>
<dbReference type="InterPro" id="IPR052345">
    <property type="entry name" value="Rad_response_metalloprotease"/>
</dbReference>
<protein>
    <submittedName>
        <fullName evidence="2">ImmA/IrrE family metallo-endopeptidase</fullName>
    </submittedName>
</protein>
<dbReference type="Gene3D" id="1.10.10.2910">
    <property type="match status" value="1"/>
</dbReference>
<dbReference type="EMBL" id="JAEEGA010000005">
    <property type="protein sequence ID" value="MBP1041263.1"/>
    <property type="molecule type" value="Genomic_DNA"/>
</dbReference>
<dbReference type="PANTHER" id="PTHR43236">
    <property type="entry name" value="ANTITOXIN HIGA1"/>
    <property type="match status" value="1"/>
</dbReference>
<dbReference type="RefSeq" id="WP_209527041.1">
    <property type="nucleotide sequence ID" value="NZ_JAEEGA010000005.1"/>
</dbReference>
<dbReference type="Proteomes" id="UP000674938">
    <property type="component" value="Unassembled WGS sequence"/>
</dbReference>
<evidence type="ECO:0000313" key="2">
    <source>
        <dbReference type="EMBL" id="MBP1041263.1"/>
    </source>
</evidence>
<evidence type="ECO:0000313" key="3">
    <source>
        <dbReference type="Proteomes" id="UP000674938"/>
    </source>
</evidence>
<dbReference type="PANTHER" id="PTHR43236:SF2">
    <property type="entry name" value="BLL0069 PROTEIN"/>
    <property type="match status" value="1"/>
</dbReference>
<sequence length="232" mass="26487">MTMNCGTTTKPNFKLAKTLAYGLLKTNQIQAFPVNPFALIKNEPNVSLISYSDFAKKSQLTLNEVIEFTQSSDGATAYLKEKERYLIFYNDGIKHAGRINYTLAHELAHIKLGHLRKGNTFSLSRNNIYLNDNPIFEAEADTLAAEVLIPSFLVRNLPDDDVTYLSTFFLVSRQCARTALNNVNYVSRRYSSSIFDVPLYLKGQMKPFVMAIEQKKFLTQSYITDQQLIMRR</sequence>
<name>A0A940SWD3_9ENTE</name>
<organism evidence="2 3">
    <name type="scientific">Vagococcus allomyrinae</name>
    <dbReference type="NCBI Taxonomy" id="2794353"/>
    <lineage>
        <taxon>Bacteria</taxon>
        <taxon>Bacillati</taxon>
        <taxon>Bacillota</taxon>
        <taxon>Bacilli</taxon>
        <taxon>Lactobacillales</taxon>
        <taxon>Enterococcaceae</taxon>
        <taxon>Vagococcus</taxon>
    </lineage>
</organism>
<dbReference type="Pfam" id="PF06114">
    <property type="entry name" value="Peptidase_M78"/>
    <property type="match status" value="1"/>
</dbReference>
<gene>
    <name evidence="2" type="ORF">I6N95_09615</name>
</gene>
<feature type="domain" description="IrrE N-terminal-like" evidence="1">
    <location>
        <begin position="67"/>
        <end position="178"/>
    </location>
</feature>
<evidence type="ECO:0000259" key="1">
    <source>
        <dbReference type="Pfam" id="PF06114"/>
    </source>
</evidence>
<accession>A0A940SWD3</accession>
<keyword evidence="3" id="KW-1185">Reference proteome</keyword>